<dbReference type="AlphaFoldDB" id="A0A067TDP5"/>
<feature type="domain" description="Alpha-type protein kinase" evidence="7">
    <location>
        <begin position="388"/>
        <end position="646"/>
    </location>
</feature>
<sequence length="678" mass="74407">MASVDLPQIQEQEQEPAQETSALPVHCDGCGILFPLREAAGDCPKCVKLLAYDIGTPDYAQHQKWQQCLQCGVTRRNMPLAQPGETQTCGSIACNEKAAANRGSQGHGPLGSSSTANQTHSAQRQVGHPTPINEQTQLRVQAVRDRIAGRQQVYQASATDIGTTNTTRSLLHHEHGGGEPGDAKIFIGWQARSNFNGKIDGDLGGQFKKYAMSRFMPDIKAEIVETINIEWVKSGKKKLLPDDVSFRWSGNRTLDPNTATLTALDFHNHYNTPSESNAALKIDQIPTFFKSVVKKQKGPMVFFDMYIDWKAWNSRVNPVEAKKKRGRNNSLASIASSKASKQPRKLSSGTQAMVSLFNPNARSSSTGTRPKVQTVDNVTLRKLICIADVVAGSSDILDVDTTLTGLLKSKPFAHGAMKVAFDLHLSDGTQLVAKRFFRATSDHDQAMTDDSDAIEQVTVIDPQEQKEAIENEAHRLAEGVWFLKEFYTHCSMKEVSVDKNIQFSSAFIGKEIGSTRSTASGCREHASDLDELPDAHWLIEPKRPSTVTKFSGTLNHQIHRKDLQSLTLSAFAHFVYLKSKKSRVFADIQGTATNIKGKDIMVLFDLMTHSPTCDTGIGDFGPEGIASFVNDHICHYICKELSLNKLVAHSDKGNEDGFDDGQAGEDSEDENGSDGSDD</sequence>
<feature type="region of interest" description="Disordered" evidence="6">
    <location>
        <begin position="321"/>
        <end position="349"/>
    </location>
</feature>
<keyword evidence="5" id="KW-0067">ATP-binding</keyword>
<evidence type="ECO:0000256" key="2">
    <source>
        <dbReference type="ARBA" id="ARBA00022679"/>
    </source>
</evidence>
<evidence type="ECO:0000259" key="7">
    <source>
        <dbReference type="PROSITE" id="PS51158"/>
    </source>
</evidence>
<dbReference type="PANTHER" id="PTHR45992">
    <property type="entry name" value="EUKARYOTIC ELONGATION FACTOR 2 KINASE-RELATED"/>
    <property type="match status" value="1"/>
</dbReference>
<dbReference type="HOGENOM" id="CLU_032408_0_0_1"/>
<organism evidence="8 9">
    <name type="scientific">Galerina marginata (strain CBS 339.88)</name>
    <dbReference type="NCBI Taxonomy" id="685588"/>
    <lineage>
        <taxon>Eukaryota</taxon>
        <taxon>Fungi</taxon>
        <taxon>Dikarya</taxon>
        <taxon>Basidiomycota</taxon>
        <taxon>Agaricomycotina</taxon>
        <taxon>Agaricomycetes</taxon>
        <taxon>Agaricomycetidae</taxon>
        <taxon>Agaricales</taxon>
        <taxon>Agaricineae</taxon>
        <taxon>Strophariaceae</taxon>
        <taxon>Galerina</taxon>
    </lineage>
</organism>
<evidence type="ECO:0000256" key="3">
    <source>
        <dbReference type="ARBA" id="ARBA00022741"/>
    </source>
</evidence>
<feature type="region of interest" description="Disordered" evidence="6">
    <location>
        <begin position="654"/>
        <end position="678"/>
    </location>
</feature>
<accession>A0A067TDP5</accession>
<keyword evidence="4" id="KW-0418">Kinase</keyword>
<dbReference type="STRING" id="685588.A0A067TDP5"/>
<evidence type="ECO:0000256" key="4">
    <source>
        <dbReference type="ARBA" id="ARBA00022777"/>
    </source>
</evidence>
<dbReference type="SMART" id="SM00811">
    <property type="entry name" value="Alpha_kinase"/>
    <property type="match status" value="1"/>
</dbReference>
<evidence type="ECO:0000256" key="1">
    <source>
        <dbReference type="ARBA" id="ARBA00022527"/>
    </source>
</evidence>
<reference evidence="9" key="1">
    <citation type="journal article" date="2014" name="Proc. Natl. Acad. Sci. U.S.A.">
        <title>Extensive sampling of basidiomycete genomes demonstrates inadequacy of the white-rot/brown-rot paradigm for wood decay fungi.</title>
        <authorList>
            <person name="Riley R."/>
            <person name="Salamov A.A."/>
            <person name="Brown D.W."/>
            <person name="Nagy L.G."/>
            <person name="Floudas D."/>
            <person name="Held B.W."/>
            <person name="Levasseur A."/>
            <person name="Lombard V."/>
            <person name="Morin E."/>
            <person name="Otillar R."/>
            <person name="Lindquist E.A."/>
            <person name="Sun H."/>
            <person name="LaButti K.M."/>
            <person name="Schmutz J."/>
            <person name="Jabbour D."/>
            <person name="Luo H."/>
            <person name="Baker S.E."/>
            <person name="Pisabarro A.G."/>
            <person name="Walton J.D."/>
            <person name="Blanchette R.A."/>
            <person name="Henrissat B."/>
            <person name="Martin F."/>
            <person name="Cullen D."/>
            <person name="Hibbett D.S."/>
            <person name="Grigoriev I.V."/>
        </authorList>
    </citation>
    <scope>NUCLEOTIDE SEQUENCE [LARGE SCALE GENOMIC DNA]</scope>
    <source>
        <strain evidence="9">CBS 339.88</strain>
    </source>
</reference>
<dbReference type="InterPro" id="IPR004166">
    <property type="entry name" value="a-kinase_dom"/>
</dbReference>
<evidence type="ECO:0000256" key="6">
    <source>
        <dbReference type="SAM" id="MobiDB-lite"/>
    </source>
</evidence>
<evidence type="ECO:0000313" key="8">
    <source>
        <dbReference type="EMBL" id="KDR78004.1"/>
    </source>
</evidence>
<dbReference type="EMBL" id="KL142375">
    <property type="protein sequence ID" value="KDR78004.1"/>
    <property type="molecule type" value="Genomic_DNA"/>
</dbReference>
<dbReference type="GO" id="GO:0005524">
    <property type="term" value="F:ATP binding"/>
    <property type="evidence" value="ECO:0007669"/>
    <property type="project" value="UniProtKB-KW"/>
</dbReference>
<keyword evidence="3" id="KW-0547">Nucleotide-binding</keyword>
<dbReference type="Gene3D" id="3.20.200.10">
    <property type="entry name" value="MHCK/EF2 kinase"/>
    <property type="match status" value="1"/>
</dbReference>
<gene>
    <name evidence="8" type="ORF">GALMADRAFT_138162</name>
</gene>
<evidence type="ECO:0000256" key="5">
    <source>
        <dbReference type="ARBA" id="ARBA00022840"/>
    </source>
</evidence>
<feature type="compositionally biased region" description="Acidic residues" evidence="6">
    <location>
        <begin position="656"/>
        <end position="678"/>
    </location>
</feature>
<proteinExistence type="predicted"/>
<dbReference type="InterPro" id="IPR011009">
    <property type="entry name" value="Kinase-like_dom_sf"/>
</dbReference>
<keyword evidence="2" id="KW-0808">Transferase</keyword>
<keyword evidence="1" id="KW-0723">Serine/threonine-protein kinase</keyword>
<dbReference type="InterPro" id="IPR051852">
    <property type="entry name" value="Alpha-type_PK"/>
</dbReference>
<keyword evidence="9" id="KW-1185">Reference proteome</keyword>
<feature type="compositionally biased region" description="Polar residues" evidence="6">
    <location>
        <begin position="111"/>
        <end position="124"/>
    </location>
</feature>
<evidence type="ECO:0000313" key="9">
    <source>
        <dbReference type="Proteomes" id="UP000027222"/>
    </source>
</evidence>
<dbReference type="Pfam" id="PF02816">
    <property type="entry name" value="Alpha_kinase"/>
    <property type="match status" value="1"/>
</dbReference>
<feature type="region of interest" description="Disordered" evidence="6">
    <location>
        <begin position="100"/>
        <end position="136"/>
    </location>
</feature>
<feature type="region of interest" description="Disordered" evidence="6">
    <location>
        <begin position="1"/>
        <end position="20"/>
    </location>
</feature>
<protein>
    <recommendedName>
        <fullName evidence="7">Alpha-type protein kinase domain-containing protein</fullName>
    </recommendedName>
</protein>
<dbReference type="GO" id="GO:0004674">
    <property type="term" value="F:protein serine/threonine kinase activity"/>
    <property type="evidence" value="ECO:0007669"/>
    <property type="project" value="UniProtKB-KW"/>
</dbReference>
<dbReference type="CDD" id="cd04515">
    <property type="entry name" value="Alpha_kinase"/>
    <property type="match status" value="1"/>
</dbReference>
<feature type="compositionally biased region" description="Low complexity" evidence="6">
    <location>
        <begin position="330"/>
        <end position="340"/>
    </location>
</feature>
<dbReference type="PROSITE" id="PS51158">
    <property type="entry name" value="ALPHA_KINASE"/>
    <property type="match status" value="1"/>
</dbReference>
<dbReference type="OrthoDB" id="2744370at2759"/>
<dbReference type="Proteomes" id="UP000027222">
    <property type="component" value="Unassembled WGS sequence"/>
</dbReference>
<name>A0A067TDP5_GALM3</name>
<dbReference type="SUPFAM" id="SSF56112">
    <property type="entry name" value="Protein kinase-like (PK-like)"/>
    <property type="match status" value="1"/>
</dbReference>
<feature type="compositionally biased region" description="Low complexity" evidence="6">
    <location>
        <begin position="7"/>
        <end position="19"/>
    </location>
</feature>